<organism evidence="1 2">
    <name type="scientific">Syntrophothermus lipocalidus (strain DSM 12680 / TGB-C1)</name>
    <dbReference type="NCBI Taxonomy" id="643648"/>
    <lineage>
        <taxon>Bacteria</taxon>
        <taxon>Bacillati</taxon>
        <taxon>Bacillota</taxon>
        <taxon>Clostridia</taxon>
        <taxon>Eubacteriales</taxon>
        <taxon>Syntrophomonadaceae</taxon>
        <taxon>Syntrophothermus</taxon>
    </lineage>
</organism>
<dbReference type="eggNOG" id="COG1430">
    <property type="taxonomic scope" value="Bacteria"/>
</dbReference>
<accession>D7CPN4</accession>
<dbReference type="AlphaFoldDB" id="D7CPN4"/>
<dbReference type="RefSeq" id="WP_013176071.1">
    <property type="nucleotide sequence ID" value="NC_014220.1"/>
</dbReference>
<sequence>MLVINLTRNQVLAERAVYAGTFWSRFRGWMGKKTAEFGEALLLDPCRSVHTFWMRFPIDVVFVSADGLVVHVIEKMEPFRFSPVVRRAKLVIELPPGVVSRTGTRAGDRLMLQNSGGIFL</sequence>
<dbReference type="Gene3D" id="2.60.120.1140">
    <property type="entry name" value="Protein of unknown function DUF192"/>
    <property type="match status" value="1"/>
</dbReference>
<protein>
    <recommendedName>
        <fullName evidence="3">DUF192 domain-containing protein</fullName>
    </recommendedName>
</protein>
<dbReference type="Proteomes" id="UP000000378">
    <property type="component" value="Chromosome"/>
</dbReference>
<dbReference type="PANTHER" id="PTHR37953:SF1">
    <property type="entry name" value="UPF0127 PROTEIN MJ1496"/>
    <property type="match status" value="1"/>
</dbReference>
<gene>
    <name evidence="1" type="ordered locus">Slip_1916</name>
</gene>
<dbReference type="PANTHER" id="PTHR37953">
    <property type="entry name" value="UPF0127 PROTEIN MJ1496"/>
    <property type="match status" value="1"/>
</dbReference>
<name>D7CPN4_SYNLT</name>
<dbReference type="STRING" id="643648.Slip_1916"/>
<evidence type="ECO:0008006" key="3">
    <source>
        <dbReference type="Google" id="ProtNLM"/>
    </source>
</evidence>
<dbReference type="KEGG" id="slp:Slip_1916"/>
<keyword evidence="2" id="KW-1185">Reference proteome</keyword>
<dbReference type="Pfam" id="PF02643">
    <property type="entry name" value="DUF192"/>
    <property type="match status" value="1"/>
</dbReference>
<dbReference type="InterPro" id="IPR038695">
    <property type="entry name" value="Saro_0823-like_sf"/>
</dbReference>
<dbReference type="EMBL" id="CP002048">
    <property type="protein sequence ID" value="ADI02669.1"/>
    <property type="molecule type" value="Genomic_DNA"/>
</dbReference>
<reference evidence="1 2" key="2">
    <citation type="journal article" date="2010" name="Stand. Genomic Sci.">
        <title>Complete genome sequence of Syntrophothermus lipocalidus type strain (TGB-C1).</title>
        <authorList>
            <person name="Djao O.D."/>
            <person name="Zhang X."/>
            <person name="Lucas S."/>
            <person name="Lapidus A."/>
            <person name="Del Rio T.G."/>
            <person name="Nolan M."/>
            <person name="Tice H."/>
            <person name="Cheng J.F."/>
            <person name="Han C."/>
            <person name="Tapia R."/>
            <person name="Goodwin L."/>
            <person name="Pitluck S."/>
            <person name="Liolios K."/>
            <person name="Ivanova N."/>
            <person name="Mavromatis K."/>
            <person name="Mikhailova N."/>
            <person name="Ovchinnikova G."/>
            <person name="Pati A."/>
            <person name="Brambilla E."/>
            <person name="Chen A."/>
            <person name="Palaniappan K."/>
            <person name="Land M."/>
            <person name="Hauser L."/>
            <person name="Chang Y.J."/>
            <person name="Jeffries C.D."/>
            <person name="Rohde M."/>
            <person name="Sikorski J."/>
            <person name="Spring S."/>
            <person name="Goker M."/>
            <person name="Detter J.C."/>
            <person name="Woyke T."/>
            <person name="Bristow J."/>
            <person name="Eisen J.A."/>
            <person name="Markowitz V."/>
            <person name="Hugenholtz P."/>
            <person name="Kyrpides N.C."/>
            <person name="Klenk H.P."/>
        </authorList>
    </citation>
    <scope>NUCLEOTIDE SEQUENCE [LARGE SCALE GENOMIC DNA]</scope>
    <source>
        <strain evidence="2">DSM 12680 / TGB-C1</strain>
    </source>
</reference>
<dbReference type="HOGENOM" id="CLU_097039_4_0_9"/>
<evidence type="ECO:0000313" key="2">
    <source>
        <dbReference type="Proteomes" id="UP000000378"/>
    </source>
</evidence>
<reference evidence="2" key="1">
    <citation type="journal article" date="2010" name="Stand. Genomic Sci.">
        <title>Complete genome sequence of Syntrophothermus lipocalidus type strain (TGB-C1T).</title>
        <authorList>
            <consortium name="US DOE Joint Genome Institute (JGI-PGF)"/>
            <person name="Djao O."/>
            <person name="Zhang X."/>
            <person name="Lucas S."/>
            <person name="Lapidus A."/>
            <person name="Glavina Del Rio T."/>
            <person name="Nolan M."/>
            <person name="Tice H."/>
            <person name="Cheng J."/>
            <person name="Han C."/>
            <person name="Tapia R."/>
            <person name="Goodwin L."/>
            <person name="Pitluck S."/>
            <person name="Liolios K."/>
            <person name="Ivanova N."/>
            <person name="Mavromatis K."/>
            <person name="Mikhailova N."/>
            <person name="Ovchinnikova G."/>
            <person name="Pati A."/>
            <person name="Brambilla E."/>
            <person name="Chen A."/>
            <person name="Palaniappan K."/>
            <person name="Land M."/>
            <person name="Hauser L."/>
            <person name="Chang Y."/>
            <person name="Jeffries C."/>
            <person name="Rohde M."/>
            <person name="Sikorski J."/>
            <person name="Spring S."/>
            <person name="Goker M."/>
            <person name="Detter J."/>
            <person name="Woyke T."/>
            <person name="Bristow J."/>
            <person name="Eisen J."/>
            <person name="Markowitz V."/>
            <person name="Hugenholtz P."/>
            <person name="Kyrpides N."/>
            <person name="Klenk H."/>
        </authorList>
    </citation>
    <scope>NUCLEOTIDE SEQUENCE [LARGE SCALE GENOMIC DNA]</scope>
    <source>
        <strain evidence="2">DSM 12680 / TGB-C1</strain>
    </source>
</reference>
<dbReference type="InterPro" id="IPR003795">
    <property type="entry name" value="DUF192"/>
</dbReference>
<proteinExistence type="predicted"/>
<dbReference type="OrthoDB" id="9813379at2"/>
<evidence type="ECO:0000313" key="1">
    <source>
        <dbReference type="EMBL" id="ADI02669.1"/>
    </source>
</evidence>